<dbReference type="PANTHER" id="PTHR23028">
    <property type="entry name" value="ACETYLTRANSFERASE"/>
    <property type="match status" value="1"/>
</dbReference>
<keyword evidence="5" id="KW-1185">Reference proteome</keyword>
<dbReference type="EC" id="2.3.1.-" evidence="4"/>
<organism evidence="4 5">
    <name type="scientific">Thioclava kandeliae</name>
    <dbReference type="NCBI Taxonomy" id="3070818"/>
    <lineage>
        <taxon>Bacteria</taxon>
        <taxon>Pseudomonadati</taxon>
        <taxon>Pseudomonadota</taxon>
        <taxon>Alphaproteobacteria</taxon>
        <taxon>Rhodobacterales</taxon>
        <taxon>Paracoccaceae</taxon>
        <taxon>Thioclava</taxon>
    </lineage>
</organism>
<feature type="transmembrane region" description="Helical" evidence="1">
    <location>
        <begin position="270"/>
        <end position="286"/>
    </location>
</feature>
<comment type="caution">
    <text evidence="4">The sequence shown here is derived from an EMBL/GenBank/DDBJ whole genome shotgun (WGS) entry which is preliminary data.</text>
</comment>
<feature type="transmembrane region" description="Helical" evidence="1">
    <location>
        <begin position="72"/>
        <end position="91"/>
    </location>
</feature>
<keyword evidence="1" id="KW-0472">Membrane</keyword>
<feature type="transmembrane region" description="Helical" evidence="1">
    <location>
        <begin position="163"/>
        <end position="181"/>
    </location>
</feature>
<dbReference type="GO" id="GO:0016746">
    <property type="term" value="F:acyltransferase activity"/>
    <property type="evidence" value="ECO:0007669"/>
    <property type="project" value="UniProtKB-KW"/>
</dbReference>
<sequence>MKYRAEIDGLRTLAVLPVLFFHAGFSQISGGFIGVDIFFVISGYLITTILIGELDEGRFSILRFYERRFRRILPALFIVIACTIPMAWIQLDPQRFTDFSQSILACMAFVSNILFWSEAGYFDTDAENKPLLHTWSLAVEEQYYLFFPVMLFLLWRYGRRSTLGMIIVLTLGSFGLCEWMSRHASSANFYLLPSRMWELFAGSICAFALPHLRGNQWLAGLGLALIAGGIVLIDGTMRFPSAVTLVPVLGAVLIVLFARKGTWVARVLSWKPIVGIGLVSYSLYLWHQPIFAIARLKFGHRLGEMHMLALIGLALILAILTWRFIEQPFRGKRAFLPRQRQIFTASATGMVVFAAFGLMGVTSQGAAFRYPEGYQNFLLASERPSYHCITNSSTFSETFPLDGCFNTATNPQAKAMQIGDSHGWAISPIMIEMAKAKNISLYPANMNACAPIPGLYWPKADRPDACSQFTENALGWAAKHEIDTLILVARFTLLFEETGYDNGQGGIETNNGRISTFSNEFDPNESKETRLIKLRHQMLDRLVGLSREFKLIIVEPIPEAGWNVPGAGINLMKDIGKIPYLSTSYESYHRRNDPTVSLLHDVQARAEKGRVTLVRVDDLFCHEDTGRCDNIVDGLPLYFDDDHVSNAGAHRIVPRIVEALLSQKQGN</sequence>
<feature type="transmembrane region" description="Helical" evidence="1">
    <location>
        <begin position="239"/>
        <end position="258"/>
    </location>
</feature>
<feature type="transmembrane region" description="Helical" evidence="1">
    <location>
        <begin position="7"/>
        <end position="25"/>
    </location>
</feature>
<protein>
    <submittedName>
        <fullName evidence="4">Acyltransferase family protein</fullName>
        <ecNumber evidence="4">2.3.1.-</ecNumber>
    </submittedName>
</protein>
<feature type="transmembrane region" description="Helical" evidence="1">
    <location>
        <begin position="187"/>
        <end position="209"/>
    </location>
</feature>
<dbReference type="InterPro" id="IPR043968">
    <property type="entry name" value="SGNH"/>
</dbReference>
<gene>
    <name evidence="4" type="ORF">VSX56_20075</name>
</gene>
<reference evidence="4 5" key="1">
    <citation type="submission" date="2024-06" db="EMBL/GenBank/DDBJ databases">
        <title>Thioclava kandeliae sp. nov. from a rhizosphere soil sample of Kandelia candel in a mangrove.</title>
        <authorList>
            <person name="Mu T."/>
        </authorList>
    </citation>
    <scope>NUCLEOTIDE SEQUENCE [LARGE SCALE GENOMIC DNA]</scope>
    <source>
        <strain evidence="4 5">CPCC 100088</strain>
    </source>
</reference>
<proteinExistence type="predicted"/>
<keyword evidence="1" id="KW-1133">Transmembrane helix</keyword>
<feature type="transmembrane region" description="Helical" evidence="1">
    <location>
        <begin position="306"/>
        <end position="322"/>
    </location>
</feature>
<evidence type="ECO:0000313" key="5">
    <source>
        <dbReference type="Proteomes" id="UP001438953"/>
    </source>
</evidence>
<evidence type="ECO:0000313" key="4">
    <source>
        <dbReference type="EMBL" id="MER5174046.1"/>
    </source>
</evidence>
<dbReference type="RefSeq" id="WP_350939323.1">
    <property type="nucleotide sequence ID" value="NZ_JAYWLC010000048.1"/>
</dbReference>
<feature type="transmembrane region" description="Helical" evidence="1">
    <location>
        <begin position="342"/>
        <end position="361"/>
    </location>
</feature>
<feature type="transmembrane region" description="Helical" evidence="1">
    <location>
        <begin position="142"/>
        <end position="158"/>
    </location>
</feature>
<dbReference type="Pfam" id="PF01757">
    <property type="entry name" value="Acyl_transf_3"/>
    <property type="match status" value="1"/>
</dbReference>
<dbReference type="Proteomes" id="UP001438953">
    <property type="component" value="Unassembled WGS sequence"/>
</dbReference>
<dbReference type="Pfam" id="PF19040">
    <property type="entry name" value="SGNH"/>
    <property type="match status" value="1"/>
</dbReference>
<dbReference type="InterPro" id="IPR002656">
    <property type="entry name" value="Acyl_transf_3_dom"/>
</dbReference>
<feature type="domain" description="Acyltransferase 3" evidence="2">
    <location>
        <begin position="5"/>
        <end position="322"/>
    </location>
</feature>
<name>A0ABV1SN86_9RHOB</name>
<evidence type="ECO:0000256" key="1">
    <source>
        <dbReference type="SAM" id="Phobius"/>
    </source>
</evidence>
<feature type="domain" description="SGNH" evidence="3">
    <location>
        <begin position="401"/>
        <end position="656"/>
    </location>
</feature>
<evidence type="ECO:0000259" key="2">
    <source>
        <dbReference type="Pfam" id="PF01757"/>
    </source>
</evidence>
<feature type="transmembrane region" description="Helical" evidence="1">
    <location>
        <begin position="216"/>
        <end position="233"/>
    </location>
</feature>
<keyword evidence="4" id="KW-0012">Acyltransferase</keyword>
<dbReference type="PANTHER" id="PTHR23028:SF53">
    <property type="entry name" value="ACYL_TRANSF_3 DOMAIN-CONTAINING PROTEIN"/>
    <property type="match status" value="1"/>
</dbReference>
<dbReference type="EMBL" id="JAYWLC010000048">
    <property type="protein sequence ID" value="MER5174046.1"/>
    <property type="molecule type" value="Genomic_DNA"/>
</dbReference>
<keyword evidence="4" id="KW-0808">Transferase</keyword>
<feature type="transmembrane region" description="Helical" evidence="1">
    <location>
        <begin position="31"/>
        <end position="51"/>
    </location>
</feature>
<dbReference type="InterPro" id="IPR050879">
    <property type="entry name" value="Acyltransferase_3"/>
</dbReference>
<accession>A0ABV1SN86</accession>
<keyword evidence="1" id="KW-0812">Transmembrane</keyword>
<evidence type="ECO:0000259" key="3">
    <source>
        <dbReference type="Pfam" id="PF19040"/>
    </source>
</evidence>